<feature type="compositionally biased region" description="Polar residues" evidence="2">
    <location>
        <begin position="552"/>
        <end position="578"/>
    </location>
</feature>
<dbReference type="AlphaFoldDB" id="A0A132NSH7"/>
<keyword evidence="1" id="KW-0040">ANK repeat</keyword>
<accession>A0A132NSH7</accession>
<dbReference type="SUPFAM" id="SSF48403">
    <property type="entry name" value="Ankyrin repeat"/>
    <property type="match status" value="2"/>
</dbReference>
<evidence type="ECO:0000313" key="4">
    <source>
        <dbReference type="Proteomes" id="UP000070089"/>
    </source>
</evidence>
<dbReference type="Gene3D" id="1.25.40.20">
    <property type="entry name" value="Ankyrin repeat-containing domain"/>
    <property type="match status" value="3"/>
</dbReference>
<dbReference type="PROSITE" id="PS50297">
    <property type="entry name" value="ANK_REP_REGION"/>
    <property type="match status" value="1"/>
</dbReference>
<comment type="caution">
    <text evidence="3">The sequence shown here is derived from an EMBL/GenBank/DDBJ whole genome shotgun (WGS) entry which is preliminary data.</text>
</comment>
<dbReference type="PROSITE" id="PS50088">
    <property type="entry name" value="ANK_REPEAT"/>
    <property type="match status" value="2"/>
</dbReference>
<dbReference type="OrthoDB" id="194358at2759"/>
<dbReference type="InterPro" id="IPR002110">
    <property type="entry name" value="Ankyrin_rpt"/>
</dbReference>
<dbReference type="SMART" id="SM00248">
    <property type="entry name" value="ANK"/>
    <property type="match status" value="12"/>
</dbReference>
<reference evidence="3 4" key="1">
    <citation type="journal article" date="2015" name="Mol. Biochem. Parasitol.">
        <title>Identification of polymorphic genes for use in assemblage B genotyping assays through comparative genomics of multiple assemblage B Giardia duodenalis isolates.</title>
        <authorList>
            <person name="Wielinga C."/>
            <person name="Thompson R.C."/>
            <person name="Monis P."/>
            <person name="Ryan U."/>
        </authorList>
    </citation>
    <scope>NUCLEOTIDE SEQUENCE [LARGE SCALE GENOMIC DNA]</scope>
    <source>
        <strain evidence="3 4">BAH15c1</strain>
    </source>
</reference>
<dbReference type="PANTHER" id="PTHR24120">
    <property type="entry name" value="GH07239P"/>
    <property type="match status" value="1"/>
</dbReference>
<sequence>MDDYTFTTATVLDQGRALLRRDKDSAVFVSQEIDLNNVAPARKQAILRLFRLLPVMSSFSFWRILYVSYDDAANILLTLSRGSSLTSLADLYFEASAAYIIYSERELSIICAQLIDCFTELCQPDLIKLAAAAKMCLRLDPSCFWFDDHGLLKCDLVRLLLSGKPAIQTNEDSWTSELVATLGKILYLFVTIEVPTSQPPSVHQLVEYINTVQCYTIPFASKYSRRFSKHFIDFINKLNQPSNLSKITISFLQKSPVYLFGKDILNDIIGIKNDPAGNSPLHKAALACDGHENKVLAPSLVYLCRLLNSSGETALQLAVKHGNLELAKLLIDEEAGCRTGTKESAAELALLQGSPELAKLLISFEGRLLTERGYTQLMLAASFGEKRLVEKYIQQQAKTRAKSGFTALHLAVLSAISLQKSLDILLQQREQLAADSTRLIAEAEVPVDNSSVTPRNARSPRIISTLTKSCGRGNLFAQTAGKTLAYSASRATSSIKRPITTAQPNKQALSLYTTARVRTPRTDLGSRGNHQMSPITTVPSRLFSSPRKKSGSNEASRFANANISPLTRPRTTQASSQKLPIGVGEQRSQSTQRVHFDEGEKVPLLRLDKLTRTTALSPDVIKVKRDLNIIENRIERLRSLFHTFTEIISLLVPLEKQIPQKNGFTALMIASKADSVELVKLLVRDEKTLVDLRGETALMIAVRSNASCAVDELIKHEATRVSANRERYTALHLAAQINNALLVEKLATLENNIPQACYTLNNFPSNRNAHTLTNVTALMMASIANASECALILSRYEAGRQEHLFGYTALMFAAYFNHTAIVELLLHSEAKETMHNGWTALMIASSRGNLRSCAKLATYESKLTAQGLTALMLACKHNFLKIVTLLYPLESNIYHKRVRNGVVERWSCLTYAAAKGNIDVVTFLLENHPSRDDIRLAASCSRGPEISTLLLAHCQ</sequence>
<evidence type="ECO:0000256" key="2">
    <source>
        <dbReference type="SAM" id="MobiDB-lite"/>
    </source>
</evidence>
<feature type="repeat" description="ANK" evidence="1">
    <location>
        <begin position="310"/>
        <end position="335"/>
    </location>
</feature>
<dbReference type="InterPro" id="IPR036770">
    <property type="entry name" value="Ankyrin_rpt-contain_sf"/>
</dbReference>
<dbReference type="PANTHER" id="PTHR24120:SF4">
    <property type="entry name" value="GH07239P"/>
    <property type="match status" value="1"/>
</dbReference>
<feature type="repeat" description="ANK" evidence="1">
    <location>
        <begin position="805"/>
        <end position="837"/>
    </location>
</feature>
<evidence type="ECO:0000313" key="3">
    <source>
        <dbReference type="EMBL" id="KWX12948.1"/>
    </source>
</evidence>
<feature type="region of interest" description="Disordered" evidence="2">
    <location>
        <begin position="519"/>
        <end position="595"/>
    </location>
</feature>
<evidence type="ECO:0000256" key="1">
    <source>
        <dbReference type="PROSITE-ProRule" id="PRU00023"/>
    </source>
</evidence>
<gene>
    <name evidence="3" type="ORF">QR46_3054</name>
</gene>
<name>A0A132NSH7_GIAIN</name>
<dbReference type="EMBL" id="JXTI01000091">
    <property type="protein sequence ID" value="KWX12948.1"/>
    <property type="molecule type" value="Genomic_DNA"/>
</dbReference>
<dbReference type="Proteomes" id="UP000070089">
    <property type="component" value="Unassembled WGS sequence"/>
</dbReference>
<dbReference type="Pfam" id="PF12796">
    <property type="entry name" value="Ank_2"/>
    <property type="match status" value="5"/>
</dbReference>
<protein>
    <submittedName>
        <fullName evidence="3">Ankyrin repeat protein</fullName>
    </submittedName>
</protein>
<feature type="compositionally biased region" description="Polar residues" evidence="2">
    <location>
        <begin position="528"/>
        <end position="543"/>
    </location>
</feature>
<organism evidence="3 4">
    <name type="scientific">Giardia duodenalis assemblage B</name>
    <dbReference type="NCBI Taxonomy" id="1394984"/>
    <lineage>
        <taxon>Eukaryota</taxon>
        <taxon>Metamonada</taxon>
        <taxon>Diplomonadida</taxon>
        <taxon>Hexamitidae</taxon>
        <taxon>Giardiinae</taxon>
        <taxon>Giardia</taxon>
    </lineage>
</organism>
<dbReference type="VEuPathDB" id="GiardiaDB:QR46_3054"/>
<proteinExistence type="predicted"/>